<comment type="caution">
    <text evidence="3">The sequence shown here is derived from an EMBL/GenBank/DDBJ whole genome shotgun (WGS) entry which is preliminary data.</text>
</comment>
<name>A0AAW2HII7_9NEOP</name>
<dbReference type="InterPro" id="IPR008837">
    <property type="entry name" value="Serendipity_A"/>
</dbReference>
<dbReference type="GO" id="GO:0005912">
    <property type="term" value="C:adherens junction"/>
    <property type="evidence" value="ECO:0007669"/>
    <property type="project" value="TreeGrafter"/>
</dbReference>
<dbReference type="GO" id="GO:0005737">
    <property type="term" value="C:cytoplasm"/>
    <property type="evidence" value="ECO:0007669"/>
    <property type="project" value="UniProtKB-SubCell"/>
</dbReference>
<dbReference type="PANTHER" id="PTHR18914">
    <property type="entry name" value="ALPHA CATENIN"/>
    <property type="match status" value="1"/>
</dbReference>
<evidence type="ECO:0000256" key="1">
    <source>
        <dbReference type="ARBA" id="ARBA00004496"/>
    </source>
</evidence>
<protein>
    <recommendedName>
        <fullName evidence="4">Serendipity locus protein alpha</fullName>
    </recommendedName>
</protein>
<dbReference type="GO" id="GO:0098609">
    <property type="term" value="P:cell-cell adhesion"/>
    <property type="evidence" value="ECO:0007669"/>
    <property type="project" value="TreeGrafter"/>
</dbReference>
<dbReference type="GO" id="GO:0016477">
    <property type="term" value="P:cell migration"/>
    <property type="evidence" value="ECO:0007669"/>
    <property type="project" value="TreeGrafter"/>
</dbReference>
<dbReference type="Gene3D" id="1.20.120.810">
    <property type="entry name" value="Vinculin, Vh2 four-helix bundle"/>
    <property type="match status" value="1"/>
</dbReference>
<proteinExistence type="predicted"/>
<dbReference type="Pfam" id="PF05482">
    <property type="entry name" value="Serendipity_A"/>
    <property type="match status" value="1"/>
</dbReference>
<reference evidence="3" key="1">
    <citation type="journal article" date="2024" name="Gigascience">
        <title>Chromosome-level genome of the poultry shaft louse Menopon gallinae provides insight into the host-switching and adaptive evolution of parasitic lice.</title>
        <authorList>
            <person name="Xu Y."/>
            <person name="Ma L."/>
            <person name="Liu S."/>
            <person name="Liang Y."/>
            <person name="Liu Q."/>
            <person name="He Z."/>
            <person name="Tian L."/>
            <person name="Duan Y."/>
            <person name="Cai W."/>
            <person name="Li H."/>
            <person name="Song F."/>
        </authorList>
    </citation>
    <scope>NUCLEOTIDE SEQUENCE</scope>
    <source>
        <strain evidence="3">Cailab_2023a</strain>
    </source>
</reference>
<dbReference type="PANTHER" id="PTHR18914:SF33">
    <property type="entry name" value="RE47911P-RELATED"/>
    <property type="match status" value="1"/>
</dbReference>
<dbReference type="GO" id="GO:0051015">
    <property type="term" value="F:actin filament binding"/>
    <property type="evidence" value="ECO:0007669"/>
    <property type="project" value="TreeGrafter"/>
</dbReference>
<comment type="subcellular location">
    <subcellularLocation>
        <location evidence="1">Cytoplasm</location>
    </subcellularLocation>
</comment>
<evidence type="ECO:0008006" key="4">
    <source>
        <dbReference type="Google" id="ProtNLM"/>
    </source>
</evidence>
<dbReference type="AlphaFoldDB" id="A0AAW2HII7"/>
<keyword evidence="2" id="KW-0963">Cytoplasm</keyword>
<dbReference type="GO" id="GO:0016342">
    <property type="term" value="C:catenin complex"/>
    <property type="evidence" value="ECO:0007669"/>
    <property type="project" value="TreeGrafter"/>
</dbReference>
<gene>
    <name evidence="3" type="ORF">PYX00_007114</name>
</gene>
<organism evidence="3">
    <name type="scientific">Menopon gallinae</name>
    <name type="common">poultry shaft louse</name>
    <dbReference type="NCBI Taxonomy" id="328185"/>
    <lineage>
        <taxon>Eukaryota</taxon>
        <taxon>Metazoa</taxon>
        <taxon>Ecdysozoa</taxon>
        <taxon>Arthropoda</taxon>
        <taxon>Hexapoda</taxon>
        <taxon>Insecta</taxon>
        <taxon>Pterygota</taxon>
        <taxon>Neoptera</taxon>
        <taxon>Paraneoptera</taxon>
        <taxon>Psocodea</taxon>
        <taxon>Troctomorpha</taxon>
        <taxon>Phthiraptera</taxon>
        <taxon>Amblycera</taxon>
        <taxon>Menoponidae</taxon>
        <taxon>Menopon</taxon>
    </lineage>
</organism>
<sequence>MDGCSIKLDRIAPVMNDFIEKLQNFETLATSEKKGLAIRGILISVEDLRNCLKESIVPKDVKSQMSYIGQVERMFSEFNWDVNYTMKPNEYPKFITCCKNLAASIMKLLGKRNCGILVVDLYFKMCEKVVNELSINVEDQVNVLKDLLLFQMLVKGYLSSVRVLRRFWYVIVPPQQKCSVMLCLNQAFKTLCFLGKVIDKRLTHLIAYLLSRLKQCFNKIVELLGNQVDQCQNSEFIILMDSCLNKLDQFGYGMTHQEDLPEDLEKTLLSLKSLIDELLCHAMTVSHISNRDYDCNMIKSYSQKVLDEFKNMNATQNRSDLAFIADKLSDLLCQLEETVNDTILNVVLDVFTDVNDPVRNLVNKCNQSEDSLNRSATDLESEISEFDEHMDRLMHIGLFAVSCSTDVRKILGIRSCLASLESLEAELVTSVISLYLNSNPETRVTFQFIFRNWMEEVTDLKNLMDLILDPRAFCQVVEKRITILVNEIREDDVSVSVPKVRCNLCKILSFTKKLIKTLTRIAEHEEENVKKRMMELIESLRLGYQECEASQALLDEEISPGDMSKRIVKRVLLIITSIRNIIQNLAEDDISQEVGDVVNNEAEALDNGEKLDIYNLNVITPEADSIDMEALTPYINRGKLRTKERTILYNTPKNIQKFQETPRKFGELKSWTESFQSRSRSHCCRPLPRNLELENSLDLELTELLDNMSDLSNTFKTAFQDSKEIEEVSVSVARPELNTNENVLLGTIMRQKLDQSLNDLSNSSTLSIHKESNCRYETPERMHDLTLVQQKINFLMEHLKE</sequence>
<evidence type="ECO:0000256" key="2">
    <source>
        <dbReference type="ARBA" id="ARBA00022490"/>
    </source>
</evidence>
<evidence type="ECO:0000313" key="3">
    <source>
        <dbReference type="EMBL" id="KAL0269351.1"/>
    </source>
</evidence>
<dbReference type="GO" id="GO:0008013">
    <property type="term" value="F:beta-catenin binding"/>
    <property type="evidence" value="ECO:0007669"/>
    <property type="project" value="TreeGrafter"/>
</dbReference>
<accession>A0AAW2HII7</accession>
<dbReference type="GO" id="GO:0007349">
    <property type="term" value="P:cellularization"/>
    <property type="evidence" value="ECO:0007669"/>
    <property type="project" value="InterPro"/>
</dbReference>
<dbReference type="EMBL" id="JARGDH010000004">
    <property type="protein sequence ID" value="KAL0269351.1"/>
    <property type="molecule type" value="Genomic_DNA"/>
</dbReference>